<evidence type="ECO:0000256" key="1">
    <source>
        <dbReference type="ARBA" id="ARBA00004123"/>
    </source>
</evidence>
<protein>
    <submittedName>
        <fullName evidence="14">Cell division cycle-associated protein 7-like</fullName>
    </submittedName>
</protein>
<dbReference type="GO" id="GO:0006355">
    <property type="term" value="P:regulation of DNA-templated transcription"/>
    <property type="evidence" value="ECO:0007669"/>
    <property type="project" value="InterPro"/>
</dbReference>
<feature type="non-terminal residue" evidence="14">
    <location>
        <position position="1"/>
    </location>
</feature>
<reference evidence="14" key="1">
    <citation type="journal article" date="2019" name="Sci. Rep.">
        <title>Draft genome of Tanacetum cinerariifolium, the natural source of mosquito coil.</title>
        <authorList>
            <person name="Yamashiro T."/>
            <person name="Shiraishi A."/>
            <person name="Satake H."/>
            <person name="Nakayama K."/>
        </authorList>
    </citation>
    <scope>NUCLEOTIDE SEQUENCE</scope>
</reference>
<keyword evidence="10" id="KW-0805">Transcription regulation</keyword>
<dbReference type="GO" id="GO:0051301">
    <property type="term" value="P:cell division"/>
    <property type="evidence" value="ECO:0007669"/>
    <property type="project" value="UniProtKB-KW"/>
</dbReference>
<dbReference type="InterPro" id="IPR040221">
    <property type="entry name" value="CDCA7/CDA7L"/>
</dbReference>
<evidence type="ECO:0000256" key="6">
    <source>
        <dbReference type="ARBA" id="ARBA00022723"/>
    </source>
</evidence>
<keyword evidence="8" id="KW-0862">Zinc</keyword>
<dbReference type="InterPro" id="IPR013083">
    <property type="entry name" value="Znf_RING/FYVE/PHD"/>
</dbReference>
<dbReference type="Gene3D" id="3.30.40.10">
    <property type="entry name" value="Zinc/RING finger domain, C3HC4 (zinc finger)"/>
    <property type="match status" value="1"/>
</dbReference>
<dbReference type="Pfam" id="PF10497">
    <property type="entry name" value="zf-4CXXC_R1"/>
    <property type="match status" value="1"/>
</dbReference>
<evidence type="ECO:0000256" key="5">
    <source>
        <dbReference type="ARBA" id="ARBA00022553"/>
    </source>
</evidence>
<evidence type="ECO:0000256" key="4">
    <source>
        <dbReference type="ARBA" id="ARBA00022499"/>
    </source>
</evidence>
<name>A0A699I286_TANCI</name>
<keyword evidence="7" id="KW-0863">Zinc-finger</keyword>
<comment type="subcellular location">
    <subcellularLocation>
        <location evidence="2">Cytoplasm</location>
    </subcellularLocation>
    <subcellularLocation>
        <location evidence="1">Nucleus</location>
    </subcellularLocation>
</comment>
<dbReference type="PANTHER" id="PTHR31169:SF23">
    <property type="entry name" value="OS03G0572250 PROTEIN"/>
    <property type="match status" value="1"/>
</dbReference>
<dbReference type="PANTHER" id="PTHR31169">
    <property type="entry name" value="OS05G0300700 PROTEIN"/>
    <property type="match status" value="1"/>
</dbReference>
<proteinExistence type="predicted"/>
<evidence type="ECO:0000313" key="14">
    <source>
        <dbReference type="EMBL" id="GEY98417.1"/>
    </source>
</evidence>
<keyword evidence="14" id="KW-0132">Cell division</keyword>
<keyword evidence="12" id="KW-0539">Nucleus</keyword>
<feature type="domain" description="Zinc-finger" evidence="13">
    <location>
        <begin position="59"/>
        <end position="129"/>
    </location>
</feature>
<keyword evidence="9" id="KW-0832">Ubl conjugation</keyword>
<evidence type="ECO:0000256" key="8">
    <source>
        <dbReference type="ARBA" id="ARBA00022833"/>
    </source>
</evidence>
<evidence type="ECO:0000259" key="13">
    <source>
        <dbReference type="Pfam" id="PF10497"/>
    </source>
</evidence>
<keyword evidence="14" id="KW-0131">Cell cycle</keyword>
<organism evidence="14">
    <name type="scientific">Tanacetum cinerariifolium</name>
    <name type="common">Dalmatian daisy</name>
    <name type="synonym">Chrysanthemum cinerariifolium</name>
    <dbReference type="NCBI Taxonomy" id="118510"/>
    <lineage>
        <taxon>Eukaryota</taxon>
        <taxon>Viridiplantae</taxon>
        <taxon>Streptophyta</taxon>
        <taxon>Embryophyta</taxon>
        <taxon>Tracheophyta</taxon>
        <taxon>Spermatophyta</taxon>
        <taxon>Magnoliopsida</taxon>
        <taxon>eudicotyledons</taxon>
        <taxon>Gunneridae</taxon>
        <taxon>Pentapetalae</taxon>
        <taxon>asterids</taxon>
        <taxon>campanulids</taxon>
        <taxon>Asterales</taxon>
        <taxon>Asteraceae</taxon>
        <taxon>Asteroideae</taxon>
        <taxon>Anthemideae</taxon>
        <taxon>Anthemidinae</taxon>
        <taxon>Tanacetum</taxon>
    </lineage>
</organism>
<dbReference type="InterPro" id="IPR011011">
    <property type="entry name" value="Znf_FYVE_PHD"/>
</dbReference>
<accession>A0A699I286</accession>
<evidence type="ECO:0000256" key="9">
    <source>
        <dbReference type="ARBA" id="ARBA00022843"/>
    </source>
</evidence>
<keyword evidence="6" id="KW-0479">Metal-binding</keyword>
<keyword evidence="3" id="KW-0963">Cytoplasm</keyword>
<dbReference type="InterPro" id="IPR018866">
    <property type="entry name" value="Znf-4CXXC_R1"/>
</dbReference>
<evidence type="ECO:0000256" key="10">
    <source>
        <dbReference type="ARBA" id="ARBA00023015"/>
    </source>
</evidence>
<dbReference type="GO" id="GO:0005634">
    <property type="term" value="C:nucleus"/>
    <property type="evidence" value="ECO:0007669"/>
    <property type="project" value="UniProtKB-SubCell"/>
</dbReference>
<evidence type="ECO:0000256" key="12">
    <source>
        <dbReference type="ARBA" id="ARBA00023242"/>
    </source>
</evidence>
<dbReference type="EMBL" id="BKCJ010228972">
    <property type="protein sequence ID" value="GEY98417.1"/>
    <property type="molecule type" value="Genomic_DNA"/>
</dbReference>
<keyword evidence="11" id="KW-0804">Transcription</keyword>
<dbReference type="GO" id="GO:0008270">
    <property type="term" value="F:zinc ion binding"/>
    <property type="evidence" value="ECO:0007669"/>
    <property type="project" value="UniProtKB-KW"/>
</dbReference>
<dbReference type="SUPFAM" id="SSF57903">
    <property type="entry name" value="FYVE/PHD zinc finger"/>
    <property type="match status" value="1"/>
</dbReference>
<evidence type="ECO:0000256" key="11">
    <source>
        <dbReference type="ARBA" id="ARBA00023163"/>
    </source>
</evidence>
<keyword evidence="4" id="KW-1017">Isopeptide bond</keyword>
<comment type="caution">
    <text evidence="14">The sequence shown here is derived from an EMBL/GenBank/DDBJ whole genome shotgun (WGS) entry which is preliminary data.</text>
</comment>
<keyword evidence="5" id="KW-0597">Phosphoprotein</keyword>
<evidence type="ECO:0000256" key="2">
    <source>
        <dbReference type="ARBA" id="ARBA00004496"/>
    </source>
</evidence>
<evidence type="ECO:0000256" key="3">
    <source>
        <dbReference type="ARBA" id="ARBA00022490"/>
    </source>
</evidence>
<gene>
    <name evidence="14" type="ORF">Tci_470391</name>
</gene>
<evidence type="ECO:0000256" key="7">
    <source>
        <dbReference type="ARBA" id="ARBA00022771"/>
    </source>
</evidence>
<dbReference type="GO" id="GO:0005737">
    <property type="term" value="C:cytoplasm"/>
    <property type="evidence" value="ECO:0007669"/>
    <property type="project" value="UniProtKB-SubCell"/>
</dbReference>
<sequence length="183" mass="20593">VSDSHLGVFAIATIGHGKPTSSSSLLISMRWSNISRCSKMYVETRILAGRPCGCNHVTAGRQKMLGHRTHCIQYNLVQGQFCGDCLYMRYWENVLEAEQNPDWICPMPVNPDVFMPKCEACRELYHPVCLNMTNDQAKQLPVDNYTCGGCRSLDGSEGFASIDLSMTIRTSDPEELHEYDQYS</sequence>
<dbReference type="AlphaFoldDB" id="A0A699I286"/>